<evidence type="ECO:0008006" key="6">
    <source>
        <dbReference type="Google" id="ProtNLM"/>
    </source>
</evidence>
<protein>
    <recommendedName>
        <fullName evidence="6">Protein Largen</fullName>
    </recommendedName>
</protein>
<evidence type="ECO:0000256" key="3">
    <source>
        <dbReference type="SAM" id="MobiDB-lite"/>
    </source>
</evidence>
<evidence type="ECO:0000256" key="2">
    <source>
        <dbReference type="SAM" id="Coils"/>
    </source>
</evidence>
<feature type="region of interest" description="Disordered" evidence="3">
    <location>
        <begin position="246"/>
        <end position="368"/>
    </location>
</feature>
<feature type="region of interest" description="Disordered" evidence="3">
    <location>
        <begin position="127"/>
        <end position="166"/>
    </location>
</feature>
<keyword evidence="1 2" id="KW-0175">Coiled coil</keyword>
<feature type="region of interest" description="Disordered" evidence="3">
    <location>
        <begin position="485"/>
        <end position="577"/>
    </location>
</feature>
<evidence type="ECO:0000313" key="4">
    <source>
        <dbReference type="EMBL" id="GLD50874.1"/>
    </source>
</evidence>
<gene>
    <name evidence="4" type="ORF">AKAME5_000401100</name>
</gene>
<proteinExistence type="predicted"/>
<feature type="compositionally biased region" description="Basic and acidic residues" evidence="3">
    <location>
        <begin position="144"/>
        <end position="165"/>
    </location>
</feature>
<dbReference type="Proteomes" id="UP001279410">
    <property type="component" value="Unassembled WGS sequence"/>
</dbReference>
<dbReference type="EMBL" id="BRZM01000010">
    <property type="protein sequence ID" value="GLD50874.1"/>
    <property type="molecule type" value="Genomic_DNA"/>
</dbReference>
<dbReference type="AlphaFoldDB" id="A0AAD3MBH4"/>
<sequence>MWDTGVCIRSRAAKREVRRPTQSTVILWPRNPRQRLIAECKGFSWANERSAGAGTAFTHSQGARNPYGVLYRRSLTRRPDFRWRRERKEFTNSEGAQTTGHRRFLQHKSPPAPCPCQHCVHRYCEQPHGHHHGGPGYQPASARQTDHPSLDCRRDTQAPRVKDVGGRAFLVDGVERSGHRSPQRRPVFAGPGPYSQLDDLSQVCPWELNPAQWSCPLESGVKGHGYRHRRTVRYVSVDEEEEGCDCDSESYHVEPHGPHSGHAPMPNGHCGPRPVLFEGGEERDSHQDLGRQKGGSEDGYNGRGGSYKGFFSTEVPQKHLNQSRRKGPCVPPSGTTSPETSKSPANSDHHQRQGLEVAKQRRRQDSVRDQIRQVVTDLEDVLGGLKQVHVEMKEVVEQIDRLTANIDLSEEAPCSTHGPSANFHSSSHTGDLRVTLLPNHKPAPVQVSQHVDEDRIILRTNSPSPVHMASVVKTSRFTPLSHVKDVNHERPGVNGHLPHLYPHRDSNHIGQTQLEPHHPHPQSLDPKVIIGNSTSGRTQKPPPYPQNGRCGKGPYPPPKPMRTPAYPGRGRQSASMV</sequence>
<evidence type="ECO:0000256" key="1">
    <source>
        <dbReference type="ARBA" id="ARBA00023054"/>
    </source>
</evidence>
<organism evidence="4 5">
    <name type="scientific">Lates japonicus</name>
    <name type="common">Japanese lates</name>
    <dbReference type="NCBI Taxonomy" id="270547"/>
    <lineage>
        <taxon>Eukaryota</taxon>
        <taxon>Metazoa</taxon>
        <taxon>Chordata</taxon>
        <taxon>Craniata</taxon>
        <taxon>Vertebrata</taxon>
        <taxon>Euteleostomi</taxon>
        <taxon>Actinopterygii</taxon>
        <taxon>Neopterygii</taxon>
        <taxon>Teleostei</taxon>
        <taxon>Neoteleostei</taxon>
        <taxon>Acanthomorphata</taxon>
        <taxon>Carangaria</taxon>
        <taxon>Carangaria incertae sedis</taxon>
        <taxon>Centropomidae</taxon>
        <taxon>Lates</taxon>
    </lineage>
</organism>
<keyword evidence="5" id="KW-1185">Reference proteome</keyword>
<dbReference type="PANTHER" id="PTHR15917:SF0">
    <property type="entry name" value="PROTEIN LARGEN"/>
    <property type="match status" value="1"/>
</dbReference>
<feature type="compositionally biased region" description="Polar residues" evidence="3">
    <location>
        <begin position="333"/>
        <end position="346"/>
    </location>
</feature>
<feature type="coiled-coil region" evidence="2">
    <location>
        <begin position="385"/>
        <end position="412"/>
    </location>
</feature>
<evidence type="ECO:0000313" key="5">
    <source>
        <dbReference type="Proteomes" id="UP001279410"/>
    </source>
</evidence>
<dbReference type="GO" id="GO:0045793">
    <property type="term" value="P:positive regulation of cell size"/>
    <property type="evidence" value="ECO:0007669"/>
    <property type="project" value="TreeGrafter"/>
</dbReference>
<dbReference type="GO" id="GO:0045727">
    <property type="term" value="P:positive regulation of translation"/>
    <property type="evidence" value="ECO:0007669"/>
    <property type="project" value="TreeGrafter"/>
</dbReference>
<dbReference type="PANTHER" id="PTHR15917">
    <property type="match status" value="1"/>
</dbReference>
<feature type="compositionally biased region" description="Basic and acidic residues" evidence="3">
    <location>
        <begin position="280"/>
        <end position="296"/>
    </location>
</feature>
<accession>A0AAD3MBH4</accession>
<name>A0AAD3MBH4_LATJO</name>
<reference evidence="4" key="1">
    <citation type="submission" date="2022-08" db="EMBL/GenBank/DDBJ databases">
        <title>Genome sequencing of akame (Lates japonicus).</title>
        <authorList>
            <person name="Hashiguchi Y."/>
            <person name="Takahashi H."/>
        </authorList>
    </citation>
    <scope>NUCLEOTIDE SEQUENCE</scope>
    <source>
        <strain evidence="4">Kochi</strain>
    </source>
</reference>
<comment type="caution">
    <text evidence="4">The sequence shown here is derived from an EMBL/GenBank/DDBJ whole genome shotgun (WGS) entry which is preliminary data.</text>
</comment>
<dbReference type="InterPro" id="IPR027997">
    <property type="entry name" value="Largen/INSYN1"/>
</dbReference>
<feature type="region of interest" description="Disordered" evidence="3">
    <location>
        <begin position="86"/>
        <end position="106"/>
    </location>
</feature>